<accession>A0A317C8S7</accession>
<keyword evidence="2" id="KW-1185">Reference proteome</keyword>
<evidence type="ECO:0000313" key="2">
    <source>
        <dbReference type="Proteomes" id="UP000245506"/>
    </source>
</evidence>
<sequence>MDAIHRILIANFPELFQEEIKPSNIAKEPMDMKKWQSLITSVRPFLTAEIKRLGLSTDGKSEMDMIHEVVSFEEASNI</sequence>
<dbReference type="EMBL" id="QGKL01000042">
    <property type="protein sequence ID" value="PWQ93793.1"/>
    <property type="molecule type" value="Genomic_DNA"/>
</dbReference>
<organism evidence="1 2">
    <name type="scientific">Leucothrix arctica</name>
    <dbReference type="NCBI Taxonomy" id="1481894"/>
    <lineage>
        <taxon>Bacteria</taxon>
        <taxon>Pseudomonadati</taxon>
        <taxon>Pseudomonadota</taxon>
        <taxon>Gammaproteobacteria</taxon>
        <taxon>Thiotrichales</taxon>
        <taxon>Thiotrichaceae</taxon>
        <taxon>Leucothrix</taxon>
    </lineage>
</organism>
<dbReference type="RefSeq" id="WP_109826106.1">
    <property type="nucleotide sequence ID" value="NZ_QGKL01000042.1"/>
</dbReference>
<dbReference type="AlphaFoldDB" id="A0A317C8S7"/>
<gene>
    <name evidence="1" type="ORF">DKT75_19510</name>
</gene>
<dbReference type="Proteomes" id="UP000245506">
    <property type="component" value="Unassembled WGS sequence"/>
</dbReference>
<proteinExistence type="predicted"/>
<name>A0A317C8S7_9GAMM</name>
<reference evidence="1 2" key="1">
    <citation type="submission" date="2018-05" db="EMBL/GenBank/DDBJ databases">
        <title>Leucothrix arctica sp. nov., isolated from Arctic seawater.</title>
        <authorList>
            <person name="Choi A."/>
            <person name="Baek K."/>
        </authorList>
    </citation>
    <scope>NUCLEOTIDE SEQUENCE [LARGE SCALE GENOMIC DNA]</scope>
    <source>
        <strain evidence="1 2">IMCC9719</strain>
    </source>
</reference>
<protein>
    <submittedName>
        <fullName evidence="1">Uncharacterized protein</fullName>
    </submittedName>
</protein>
<comment type="caution">
    <text evidence="1">The sequence shown here is derived from an EMBL/GenBank/DDBJ whole genome shotgun (WGS) entry which is preliminary data.</text>
</comment>
<evidence type="ECO:0000313" key="1">
    <source>
        <dbReference type="EMBL" id="PWQ93793.1"/>
    </source>
</evidence>